<dbReference type="GeneID" id="24623256"/>
<dbReference type="KEGG" id="vg:24623256"/>
<dbReference type="EMBL" id="KP037007">
    <property type="protein sequence ID" value="AIX13137.1"/>
    <property type="molecule type" value="Genomic_DNA"/>
</dbReference>
<proteinExistence type="predicted"/>
<dbReference type="OrthoDB" id="12494at10239"/>
<reference evidence="1 2" key="1">
    <citation type="submission" date="2014-10" db="EMBL/GenBank/DDBJ databases">
        <title>Characterization of a new ViI-like Erwinia amylovora bacteriophage.</title>
        <authorList>
            <person name="Lagonenko A.L."/>
            <person name="Valentovich L.N."/>
        </authorList>
    </citation>
    <scope>NUCLEOTIDE SEQUENCE [LARGE SCALE GENOMIC DNA]</scope>
</reference>
<accession>A0A0A0YRB8</accession>
<sequence>MWTPEFARAVQRDIYEKTGKYVGFRSVNIQALKYAQGDINHLPTFSFNIVPLASLVDEYNLSSDARRARFANIYNPRPLLDDKVLLMNRFQIALPSIRSKKQFDVQVIIDSRGKTWPVAVIGYYGSNMNSWAKRVGLQQTFGPHKHPSTHYMSSSMGAPYVHFLVSIAEKFV</sequence>
<protein>
    <submittedName>
        <fullName evidence="1">Uncharacterized protein</fullName>
    </submittedName>
</protein>
<dbReference type="Proteomes" id="UP000030322">
    <property type="component" value="Segment"/>
</dbReference>
<evidence type="ECO:0000313" key="1">
    <source>
        <dbReference type="EMBL" id="AIX13137.1"/>
    </source>
</evidence>
<gene>
    <name evidence="1" type="ORF">NW77_129</name>
</gene>
<keyword evidence="2" id="KW-1185">Reference proteome</keyword>
<dbReference type="RefSeq" id="YP_009147641.1">
    <property type="nucleotide sequence ID" value="NC_027340.1"/>
</dbReference>
<organism evidence="1 2">
    <name type="scientific">Erwinia phage phiEa2809</name>
    <dbReference type="NCBI Taxonomy" id="1564096"/>
    <lineage>
        <taxon>Viruses</taxon>
        <taxon>Duplodnaviria</taxon>
        <taxon>Heunggongvirae</taxon>
        <taxon>Uroviricota</taxon>
        <taxon>Caudoviricetes</taxon>
        <taxon>Pantevenvirales</taxon>
        <taxon>Ackermannviridae</taxon>
        <taxon>Nezavisimistyvirus</taxon>
        <taxon>Nezavisimistyvirus Ea2809</taxon>
    </lineage>
</organism>
<name>A0A0A0YRB8_9CAUD</name>
<evidence type="ECO:0000313" key="2">
    <source>
        <dbReference type="Proteomes" id="UP000030322"/>
    </source>
</evidence>